<accession>A0A380RWB0</accession>
<dbReference type="RefSeq" id="WP_088659357.1">
    <property type="nucleotide sequence ID" value="NZ_UHJL01000001.1"/>
</dbReference>
<sequence>MAVDKATKEQDELELYQIDDKAIVPFFQKHLEELRQFIHDHQCKDHLCLLVLLKQFIRTYRMPFNMQRYMEVQRTFIQRSLHDKIQDRQQAVSHWIQEFAGRHRNRMIQLQCLYLDRVKDRLLPEIEKLLENRIDHLQEKLGENGGQNNQPPPPQNP</sequence>
<protein>
    <submittedName>
        <fullName evidence="1">Uncharacterized protein</fullName>
    </submittedName>
</protein>
<organism evidence="1 2">
    <name type="scientific">Fibrobacter succinogenes</name>
    <name type="common">Bacteroides succinogenes</name>
    <dbReference type="NCBI Taxonomy" id="833"/>
    <lineage>
        <taxon>Bacteria</taxon>
        <taxon>Pseudomonadati</taxon>
        <taxon>Fibrobacterota</taxon>
        <taxon>Fibrobacteria</taxon>
        <taxon>Fibrobacterales</taxon>
        <taxon>Fibrobacteraceae</taxon>
        <taxon>Fibrobacter</taxon>
    </lineage>
</organism>
<evidence type="ECO:0000313" key="1">
    <source>
        <dbReference type="EMBL" id="SUQ19162.1"/>
    </source>
</evidence>
<dbReference type="EMBL" id="UHJL01000001">
    <property type="protein sequence ID" value="SUQ19162.1"/>
    <property type="molecule type" value="Genomic_DNA"/>
</dbReference>
<gene>
    <name evidence="1" type="ORF">SAMN05661053_0389</name>
</gene>
<dbReference type="AlphaFoldDB" id="A0A380RWB0"/>
<dbReference type="Proteomes" id="UP000255423">
    <property type="component" value="Unassembled WGS sequence"/>
</dbReference>
<evidence type="ECO:0000313" key="2">
    <source>
        <dbReference type="Proteomes" id="UP000255423"/>
    </source>
</evidence>
<reference evidence="1 2" key="1">
    <citation type="submission" date="2017-08" db="EMBL/GenBank/DDBJ databases">
        <authorList>
            <person name="de Groot N.N."/>
        </authorList>
    </citation>
    <scope>NUCLEOTIDE SEQUENCE [LARGE SCALE GENOMIC DNA]</scope>
    <source>
        <strain evidence="1 2">HM2</strain>
    </source>
</reference>
<name>A0A380RWB0_FIBSU</name>
<proteinExistence type="predicted"/>